<dbReference type="EMBL" id="GEDC01014103">
    <property type="protein sequence ID" value="JAS23195.1"/>
    <property type="molecule type" value="Transcribed_RNA"/>
</dbReference>
<name>A0A1B6DC55_9HEMI</name>
<reference evidence="2" key="1">
    <citation type="submission" date="2015-12" db="EMBL/GenBank/DDBJ databases">
        <title>De novo transcriptome assembly of four potential Pierce s Disease insect vectors from Arizona vineyards.</title>
        <authorList>
            <person name="Tassone E.E."/>
        </authorList>
    </citation>
    <scope>NUCLEOTIDE SEQUENCE</scope>
</reference>
<evidence type="ECO:0000313" key="2">
    <source>
        <dbReference type="EMBL" id="JAS23195.1"/>
    </source>
</evidence>
<sequence length="121" mass="13674">MPRSSKVFKKRKPTFLGNRRSKIVVVNQDINNESDCDLMETCNNPTPTSTESALPKADSSSKKNTSDNFEQYQQYLGKDGVYDVKLSTIQELLRKLAICLHCGAKLYLVSRDRLGLGSQWN</sequence>
<evidence type="ECO:0000256" key="1">
    <source>
        <dbReference type="SAM" id="MobiDB-lite"/>
    </source>
</evidence>
<proteinExistence type="predicted"/>
<feature type="region of interest" description="Disordered" evidence="1">
    <location>
        <begin position="40"/>
        <end position="66"/>
    </location>
</feature>
<accession>A0A1B6DC55</accession>
<feature type="compositionally biased region" description="Polar residues" evidence="1">
    <location>
        <begin position="41"/>
        <end position="52"/>
    </location>
</feature>
<protein>
    <submittedName>
        <fullName evidence="2">Uncharacterized protein</fullName>
    </submittedName>
</protein>
<gene>
    <name evidence="2" type="ORF">g.22125</name>
</gene>
<organism evidence="2">
    <name type="scientific">Clastoptera arizonana</name>
    <name type="common">Arizona spittle bug</name>
    <dbReference type="NCBI Taxonomy" id="38151"/>
    <lineage>
        <taxon>Eukaryota</taxon>
        <taxon>Metazoa</taxon>
        <taxon>Ecdysozoa</taxon>
        <taxon>Arthropoda</taxon>
        <taxon>Hexapoda</taxon>
        <taxon>Insecta</taxon>
        <taxon>Pterygota</taxon>
        <taxon>Neoptera</taxon>
        <taxon>Paraneoptera</taxon>
        <taxon>Hemiptera</taxon>
        <taxon>Auchenorrhyncha</taxon>
        <taxon>Cercopoidea</taxon>
        <taxon>Clastopteridae</taxon>
        <taxon>Clastoptera</taxon>
    </lineage>
</organism>
<dbReference type="AlphaFoldDB" id="A0A1B6DC55"/>